<dbReference type="Gene3D" id="1.10.8.100">
    <property type="entry name" value="Ribosomal RNA adenine dimethylase-like, domain 2"/>
    <property type="match status" value="1"/>
</dbReference>
<organism evidence="1">
    <name type="scientific">Tanacetum cinerariifolium</name>
    <name type="common">Dalmatian daisy</name>
    <name type="synonym">Chrysanthemum cinerariifolium</name>
    <dbReference type="NCBI Taxonomy" id="118510"/>
    <lineage>
        <taxon>Eukaryota</taxon>
        <taxon>Viridiplantae</taxon>
        <taxon>Streptophyta</taxon>
        <taxon>Embryophyta</taxon>
        <taxon>Tracheophyta</taxon>
        <taxon>Spermatophyta</taxon>
        <taxon>Magnoliopsida</taxon>
        <taxon>eudicotyledons</taxon>
        <taxon>Gunneridae</taxon>
        <taxon>Pentapetalae</taxon>
        <taxon>asterids</taxon>
        <taxon>campanulids</taxon>
        <taxon>Asterales</taxon>
        <taxon>Asteraceae</taxon>
        <taxon>Asteroideae</taxon>
        <taxon>Anthemideae</taxon>
        <taxon>Anthemidinae</taxon>
        <taxon>Tanacetum</taxon>
    </lineage>
</organism>
<accession>A0A699XAE5</accession>
<dbReference type="InterPro" id="IPR023165">
    <property type="entry name" value="rRNA_Ade_diMease-like_C"/>
</dbReference>
<sequence>RQASPLSQAIAALGFNAVSLLKDIGGNGSFAGRPVDSETIVRDMDLEDWARIVDVFYQWPFKPDVSEFLLPILYYTDGTLRTYS</sequence>
<evidence type="ECO:0000313" key="1">
    <source>
        <dbReference type="EMBL" id="GFD57112.1"/>
    </source>
</evidence>
<reference evidence="1" key="1">
    <citation type="journal article" date="2019" name="Sci. Rep.">
        <title>Draft genome of Tanacetum cinerariifolium, the natural source of mosquito coil.</title>
        <authorList>
            <person name="Yamashiro T."/>
            <person name="Shiraishi A."/>
            <person name="Satake H."/>
            <person name="Nakayama K."/>
        </authorList>
    </citation>
    <scope>NUCLEOTIDE SEQUENCE</scope>
</reference>
<name>A0A699XAE5_TANCI</name>
<dbReference type="EMBL" id="BKCJ011837111">
    <property type="protein sequence ID" value="GFD57112.1"/>
    <property type="molecule type" value="Genomic_DNA"/>
</dbReference>
<comment type="caution">
    <text evidence="1">The sequence shown here is derived from an EMBL/GenBank/DDBJ whole genome shotgun (WGS) entry which is preliminary data.</text>
</comment>
<protein>
    <submittedName>
        <fullName evidence="1">Uncharacterized protein</fullName>
    </submittedName>
</protein>
<gene>
    <name evidence="1" type="ORF">Tci_929081</name>
</gene>
<feature type="non-terminal residue" evidence="1">
    <location>
        <position position="1"/>
    </location>
</feature>
<proteinExistence type="predicted"/>
<dbReference type="AlphaFoldDB" id="A0A699XAE5"/>